<protein>
    <submittedName>
        <fullName evidence="1">Molybdopterin-guanine dinucleotide biosynthesis protein MobC</fullName>
    </submittedName>
</protein>
<reference evidence="1" key="2">
    <citation type="submission" date="2020-02" db="EMBL/GenBank/DDBJ databases">
        <authorList>
            <consortium name="NCBI Pathogen Detection Project"/>
        </authorList>
    </citation>
    <scope>NUCLEOTIDE SEQUENCE</scope>
    <source>
        <strain evidence="1">MA.NL_D27</strain>
    </source>
</reference>
<name>A0A744ZCK8_SALER</name>
<proteinExistence type="predicted"/>
<reference evidence="1" key="1">
    <citation type="journal article" date="2018" name="Genome Biol.">
        <title>SKESA: strategic k-mer extension for scrupulous assemblies.</title>
        <authorList>
            <person name="Souvorov A."/>
            <person name="Agarwala R."/>
            <person name="Lipman D.J."/>
        </authorList>
    </citation>
    <scope>NUCLEOTIDE SEQUENCE</scope>
    <source>
        <strain evidence="1">MA.NL_D27</strain>
    </source>
</reference>
<comment type="caution">
    <text evidence="1">The sequence shown here is derived from an EMBL/GenBank/DDBJ whole genome shotgun (WGS) entry which is preliminary data.</text>
</comment>
<gene>
    <name evidence="1" type="ORF">G8K68_004411</name>
</gene>
<accession>A0A744ZCK8</accession>
<dbReference type="EMBL" id="DAAUHJ010000014">
    <property type="protein sequence ID" value="HAF2861400.1"/>
    <property type="molecule type" value="Genomic_DNA"/>
</dbReference>
<feature type="non-terminal residue" evidence="1">
    <location>
        <position position="23"/>
    </location>
</feature>
<evidence type="ECO:0000313" key="1">
    <source>
        <dbReference type="EMBL" id="HAF2861400.1"/>
    </source>
</evidence>
<organism evidence="1">
    <name type="scientific">Salmonella enterica</name>
    <name type="common">Salmonella choleraesuis</name>
    <dbReference type="NCBI Taxonomy" id="28901"/>
    <lineage>
        <taxon>Bacteria</taxon>
        <taxon>Pseudomonadati</taxon>
        <taxon>Pseudomonadota</taxon>
        <taxon>Gammaproteobacteria</taxon>
        <taxon>Enterobacterales</taxon>
        <taxon>Enterobacteriaceae</taxon>
        <taxon>Salmonella</taxon>
    </lineage>
</organism>
<sequence length="23" mass="2717">MSENIKKDRVVSFRLSESEFAPF</sequence>
<dbReference type="AlphaFoldDB" id="A0A744ZCK8"/>